<feature type="domain" description="EGF-like" evidence="2">
    <location>
        <begin position="675"/>
        <end position="710"/>
    </location>
</feature>
<dbReference type="InterPro" id="IPR000742">
    <property type="entry name" value="EGF"/>
</dbReference>
<accession>A0A0V0Q8R7</accession>
<dbReference type="Gene3D" id="2.10.220.10">
    <property type="entry name" value="Hormone Receptor, Insulin-like Growth Factor Receptor 1, Chain A, domain 2"/>
    <property type="match status" value="2"/>
</dbReference>
<keyword evidence="4" id="KW-1185">Reference proteome</keyword>
<dbReference type="InterPro" id="IPR006212">
    <property type="entry name" value="Furin_repeat"/>
</dbReference>
<evidence type="ECO:0000313" key="4">
    <source>
        <dbReference type="Proteomes" id="UP000054937"/>
    </source>
</evidence>
<dbReference type="InterPro" id="IPR052798">
    <property type="entry name" value="Giardia_VSA"/>
</dbReference>
<feature type="domain" description="EGF-like" evidence="2">
    <location>
        <begin position="980"/>
        <end position="1010"/>
    </location>
</feature>
<keyword evidence="1" id="KW-0472">Membrane</keyword>
<evidence type="ECO:0000259" key="2">
    <source>
        <dbReference type="SMART" id="SM00181"/>
    </source>
</evidence>
<dbReference type="SUPFAM" id="SSF57184">
    <property type="entry name" value="Growth factor receptor domain"/>
    <property type="match status" value="5"/>
</dbReference>
<keyword evidence="1" id="KW-1133">Transmembrane helix</keyword>
<reference evidence="3 4" key="1">
    <citation type="journal article" date="2015" name="Sci. Rep.">
        <title>Genome of the facultative scuticociliatosis pathogen Pseudocohnilembus persalinus provides insight into its virulence through horizontal gene transfer.</title>
        <authorList>
            <person name="Xiong J."/>
            <person name="Wang G."/>
            <person name="Cheng J."/>
            <person name="Tian M."/>
            <person name="Pan X."/>
            <person name="Warren A."/>
            <person name="Jiang C."/>
            <person name="Yuan D."/>
            <person name="Miao W."/>
        </authorList>
    </citation>
    <scope>NUCLEOTIDE SEQUENCE [LARGE SCALE GENOMIC DNA]</scope>
    <source>
        <strain evidence="3">36N120E</strain>
    </source>
</reference>
<evidence type="ECO:0000313" key="3">
    <source>
        <dbReference type="EMBL" id="KRW98554.1"/>
    </source>
</evidence>
<dbReference type="EMBL" id="LDAU01000240">
    <property type="protein sequence ID" value="KRW98554.1"/>
    <property type="molecule type" value="Genomic_DNA"/>
</dbReference>
<feature type="domain" description="EGF-like" evidence="2">
    <location>
        <begin position="173"/>
        <end position="203"/>
    </location>
</feature>
<organism evidence="3 4">
    <name type="scientific">Pseudocohnilembus persalinus</name>
    <name type="common">Ciliate</name>
    <dbReference type="NCBI Taxonomy" id="266149"/>
    <lineage>
        <taxon>Eukaryota</taxon>
        <taxon>Sar</taxon>
        <taxon>Alveolata</taxon>
        <taxon>Ciliophora</taxon>
        <taxon>Intramacronucleata</taxon>
        <taxon>Oligohymenophorea</taxon>
        <taxon>Scuticociliatia</taxon>
        <taxon>Philasterida</taxon>
        <taxon>Pseudocohnilembidae</taxon>
        <taxon>Pseudocohnilembus</taxon>
    </lineage>
</organism>
<dbReference type="PANTHER" id="PTHR23275">
    <property type="entry name" value="CABRIOLET.-RELATED"/>
    <property type="match status" value="1"/>
</dbReference>
<name>A0A0V0Q8R7_PSEPJ</name>
<gene>
    <name evidence="3" type="ORF">PPERSA_00046</name>
</gene>
<feature type="domain" description="EGF-like" evidence="2">
    <location>
        <begin position="913"/>
        <end position="944"/>
    </location>
</feature>
<proteinExistence type="predicted"/>
<dbReference type="InterPro" id="IPR009030">
    <property type="entry name" value="Growth_fac_rcpt_cys_sf"/>
</dbReference>
<feature type="domain" description="EGF-like" evidence="2">
    <location>
        <begin position="753"/>
        <end position="815"/>
    </location>
</feature>
<keyword evidence="1" id="KW-0812">Transmembrane</keyword>
<dbReference type="InParanoid" id="A0A0V0Q8R7"/>
<feature type="domain" description="EGF-like" evidence="2">
    <location>
        <begin position="138"/>
        <end position="172"/>
    </location>
</feature>
<dbReference type="OrthoDB" id="313508at2759"/>
<dbReference type="PANTHER" id="PTHR23275:SF100">
    <property type="entry name" value="EGF-LIKE DOMAIN-CONTAINING PROTEIN"/>
    <property type="match status" value="1"/>
</dbReference>
<feature type="transmembrane region" description="Helical" evidence="1">
    <location>
        <begin position="7"/>
        <end position="25"/>
    </location>
</feature>
<dbReference type="AlphaFoldDB" id="A0A0V0Q8R7"/>
<dbReference type="Proteomes" id="UP000054937">
    <property type="component" value="Unassembled WGS sequence"/>
</dbReference>
<sequence>MNKLMDVISAIMVNTVIVVMMAFIYKMANDNCSVCDGEICYDCDKGYQLVDGNCQKCEKKGELLGPNQECKECYLWVPNCQVCEDYETCYVCSSGYYRGQDYQCHKCPDGCTECIDENNCKECIDPYTFQSVDGECEICSDYIDNCYICDNPFQCQYCYLGYYLSDDTLSCNSCKDNCQVCIEYNQCLRCLDGYTLNDKYQCESNSSSSQSSSVDGEDSDGDESGFGFLTEAFSVLSVIFVLITYIPQGCSLYNDGHCFNCKEGYYEKFNQPEFDGEYMYEQTYCYQCQQGCLKCDSYNKCFECDYNKDYYMVYDKKSKNNICEFCDYDKGYYMQDFQCYKCGDAIQGCVRCKNGQYCISCDESQYFAGEGKCHQNCDMYSQQYYLDENYKCFKCSDQIQGCLKCKNQDMCLECDKSLDLYLKDLKCQACDINDGFFIEQGNCFLCEDFIEGCLNCLDRENCIECNIKKGFTEMDGECLDCNQLDGYIFYNHQCLECSKFKDLQGCLNCSDSQTCEKCDKEKGYLMDKNGKCYQCEYKFGYFIQGENCQKCSNIIQGCIDCDQYGYCKECDTINNYFLDDDICKFCDKSEGYALVKTHYSNQDKFTCQNCTDLLQNCKFCDNEDTCTECVSYNYYISQGKCEKCEKQIEGCYNCDKFGQKCKSCLDQYYLDKNLLCSMCIKQLKGCEICKNQYYCQKCYHGYYLIDGECLTCQELFLNCASCNISQISCQRCDFGYYLKDNQCHKCDLQNCQECLYDSIENELICTKCIEGSFFSESSSHIYSVKNCYRCINSHTCRQCVKGYYLEQIQYFSSCEKCPQSDCEICDKQKCYQCKDGFYTNGIECIKCNGKDCKQCIDSHTCIVCEYDDQFPGYQQDCKKCSEWIDNCKECDNFQNCFECQIGYFKNEKGKCSKCKDGCITCIDEFTCFNCDEPDSFMIQDGECEICSNYIENCYSCENQYQCQVCYDGWYLNEKKTKCNLCQKNCQTCENDNKCLSCSVGYQMNLQNLCIESVPDQITQAYRIQMLKGLSIFLVIFSII</sequence>
<dbReference type="SMART" id="SM00261">
    <property type="entry name" value="FU"/>
    <property type="match status" value="14"/>
</dbReference>
<feature type="domain" description="EGF-like" evidence="2">
    <location>
        <begin position="711"/>
        <end position="744"/>
    </location>
</feature>
<comment type="caution">
    <text evidence="3">The sequence shown here is derived from an EMBL/GenBank/DDBJ whole genome shotgun (WGS) entry which is preliminary data.</text>
</comment>
<evidence type="ECO:0000256" key="1">
    <source>
        <dbReference type="SAM" id="Phobius"/>
    </source>
</evidence>
<dbReference type="SMART" id="SM00181">
    <property type="entry name" value="EGF"/>
    <property type="match status" value="8"/>
</dbReference>
<dbReference type="OMA" id="QEHWTGS"/>
<protein>
    <submittedName>
        <fullName evidence="3">Insulin-like growth factor binding protein, N-terminal</fullName>
    </submittedName>
</protein>
<feature type="domain" description="EGF-like" evidence="2">
    <location>
        <begin position="945"/>
        <end position="979"/>
    </location>
</feature>